<dbReference type="Gene3D" id="1.10.101.10">
    <property type="entry name" value="PGBD-like superfamily/PGBD"/>
    <property type="match status" value="1"/>
</dbReference>
<dbReference type="AlphaFoldDB" id="A0A367RRD4"/>
<feature type="domain" description="Peptidoglycan binding-like" evidence="1">
    <location>
        <begin position="166"/>
        <end position="218"/>
    </location>
</feature>
<name>A0A367RRD4_NOSPU</name>
<dbReference type="InterPro" id="IPR036365">
    <property type="entry name" value="PGBD-like_sf"/>
</dbReference>
<evidence type="ECO:0000313" key="2">
    <source>
        <dbReference type="EMBL" id="RCJ38254.1"/>
    </source>
</evidence>
<organism evidence="2 3">
    <name type="scientific">Nostoc punctiforme NIES-2108</name>
    <dbReference type="NCBI Taxonomy" id="1356359"/>
    <lineage>
        <taxon>Bacteria</taxon>
        <taxon>Bacillati</taxon>
        <taxon>Cyanobacteriota</taxon>
        <taxon>Cyanophyceae</taxon>
        <taxon>Nostocales</taxon>
        <taxon>Nostocaceae</taxon>
        <taxon>Nostoc</taxon>
    </lineage>
</organism>
<evidence type="ECO:0000259" key="1">
    <source>
        <dbReference type="Pfam" id="PF01471"/>
    </source>
</evidence>
<sequence>MAEVGLLMTGVLTTKPLYPVDLLQQQPFKIGNGVDHSIQSQLSPNSQAIPLEFLHTDRSVQTDLSMLLRKKENLLQKFRRKKHSLDYSGLVQSNKYAPSLKKDRANKETLLQKFRRKNHSLDYSGLVQSNKYAQSLSKDCAKALGGSEKFNSKSLPTLEFSSSGIAVTVLQRLLVSNGYPIGVDGDFGPLTETAVMAFQNQQNLRVDGMVGQRTWRALTL</sequence>
<reference evidence="2 3" key="1">
    <citation type="submission" date="2016-04" db="EMBL/GenBank/DDBJ databases">
        <authorList>
            <person name="Evans L.H."/>
            <person name="Alamgir A."/>
            <person name="Owens N."/>
            <person name="Weber N.D."/>
            <person name="Virtaneva K."/>
            <person name="Barbian K."/>
            <person name="Babar A."/>
            <person name="Rosenke K."/>
        </authorList>
    </citation>
    <scope>NUCLEOTIDE SEQUENCE [LARGE SCALE GENOMIC DNA]</scope>
    <source>
        <strain evidence="2">NIES-2108</strain>
    </source>
</reference>
<accession>A0A367RRD4</accession>
<dbReference type="Proteomes" id="UP000252085">
    <property type="component" value="Unassembled WGS sequence"/>
</dbReference>
<dbReference type="Pfam" id="PF01471">
    <property type="entry name" value="PG_binding_1"/>
    <property type="match status" value="1"/>
</dbReference>
<dbReference type="EMBL" id="LXQE01000125">
    <property type="protein sequence ID" value="RCJ38254.1"/>
    <property type="molecule type" value="Genomic_DNA"/>
</dbReference>
<protein>
    <recommendedName>
        <fullName evidence="1">Peptidoglycan binding-like domain-containing protein</fullName>
    </recommendedName>
</protein>
<dbReference type="SUPFAM" id="SSF47090">
    <property type="entry name" value="PGBD-like"/>
    <property type="match status" value="1"/>
</dbReference>
<proteinExistence type="predicted"/>
<evidence type="ECO:0000313" key="3">
    <source>
        <dbReference type="Proteomes" id="UP000252085"/>
    </source>
</evidence>
<gene>
    <name evidence="2" type="ORF">A6769_10095</name>
</gene>
<dbReference type="InterPro" id="IPR036366">
    <property type="entry name" value="PGBDSf"/>
</dbReference>
<comment type="caution">
    <text evidence="2">The sequence shown here is derived from an EMBL/GenBank/DDBJ whole genome shotgun (WGS) entry which is preliminary data.</text>
</comment>
<dbReference type="InterPro" id="IPR002477">
    <property type="entry name" value="Peptidoglycan-bd-like"/>
</dbReference>